<dbReference type="InterPro" id="IPR000073">
    <property type="entry name" value="AB_hydrolase_1"/>
</dbReference>
<dbReference type="InterPro" id="IPR029058">
    <property type="entry name" value="AB_hydrolase_fold"/>
</dbReference>
<dbReference type="Pfam" id="PF00561">
    <property type="entry name" value="Abhydrolase_1"/>
    <property type="match status" value="1"/>
</dbReference>
<dbReference type="EMBL" id="BAAAEJ010000003">
    <property type="protein sequence ID" value="GAA0379710.1"/>
    <property type="molecule type" value="Genomic_DNA"/>
</dbReference>
<sequence length="289" mass="31613">MAQAPRSAVPDAAQQSDEVFVSDRIHVEVVGREGGPDIILIPGLASTSAVWAKLVPALEGRYRLHLVNVRGFGEYPAQGNARGHLTTEISAEIKRYIREAGLNRPAIIGHSMGGQLALRVAADEGEGISKVMVMDSSPFFPSLINRGATKADVEPLARLVFQGVMMLGDEMLRSTAAQSGIDLGAGGDHLFNSLGWQGGDRRVLAQGLYEVLTNDLRYRLPDITAPVTVVYGWSDKAENPRAQVDSAFRYGYMNLRRPARFERMNGAEHMVMIDTPKQLEQAVRRFLAD</sequence>
<dbReference type="GO" id="GO:0016787">
    <property type="term" value="F:hydrolase activity"/>
    <property type="evidence" value="ECO:0007669"/>
    <property type="project" value="UniProtKB-KW"/>
</dbReference>
<name>A0ABN0Y1E6_9CAUL</name>
<dbReference type="PANTHER" id="PTHR43798">
    <property type="entry name" value="MONOACYLGLYCEROL LIPASE"/>
    <property type="match status" value="1"/>
</dbReference>
<accession>A0ABN0Y1E6</accession>
<gene>
    <name evidence="2" type="ORF">GCM10009093_03380</name>
</gene>
<organism evidence="2 3">
    <name type="scientific">Brevundimonas terrae</name>
    <dbReference type="NCBI Taxonomy" id="363631"/>
    <lineage>
        <taxon>Bacteria</taxon>
        <taxon>Pseudomonadati</taxon>
        <taxon>Pseudomonadota</taxon>
        <taxon>Alphaproteobacteria</taxon>
        <taxon>Caulobacterales</taxon>
        <taxon>Caulobacteraceae</taxon>
        <taxon>Brevundimonas</taxon>
    </lineage>
</organism>
<reference evidence="2 3" key="1">
    <citation type="journal article" date="2019" name="Int. J. Syst. Evol. Microbiol.">
        <title>The Global Catalogue of Microorganisms (GCM) 10K type strain sequencing project: providing services to taxonomists for standard genome sequencing and annotation.</title>
        <authorList>
            <consortium name="The Broad Institute Genomics Platform"/>
            <consortium name="The Broad Institute Genome Sequencing Center for Infectious Disease"/>
            <person name="Wu L."/>
            <person name="Ma J."/>
        </authorList>
    </citation>
    <scope>NUCLEOTIDE SEQUENCE [LARGE SCALE GENOMIC DNA]</scope>
    <source>
        <strain evidence="2 3">JCM 13476</strain>
    </source>
</reference>
<dbReference type="SUPFAM" id="SSF53474">
    <property type="entry name" value="alpha/beta-Hydrolases"/>
    <property type="match status" value="1"/>
</dbReference>
<dbReference type="Proteomes" id="UP001500791">
    <property type="component" value="Unassembled WGS sequence"/>
</dbReference>
<evidence type="ECO:0000313" key="3">
    <source>
        <dbReference type="Proteomes" id="UP001500791"/>
    </source>
</evidence>
<comment type="caution">
    <text evidence="2">The sequence shown here is derived from an EMBL/GenBank/DDBJ whole genome shotgun (WGS) entry which is preliminary data.</text>
</comment>
<dbReference type="InterPro" id="IPR050266">
    <property type="entry name" value="AB_hydrolase_sf"/>
</dbReference>
<protein>
    <submittedName>
        <fullName evidence="2">Alpha/beta hydrolase</fullName>
    </submittedName>
</protein>
<feature type="domain" description="AB hydrolase-1" evidence="1">
    <location>
        <begin position="38"/>
        <end position="143"/>
    </location>
</feature>
<evidence type="ECO:0000259" key="1">
    <source>
        <dbReference type="Pfam" id="PF00561"/>
    </source>
</evidence>
<dbReference type="Gene3D" id="3.40.50.1820">
    <property type="entry name" value="alpha/beta hydrolase"/>
    <property type="match status" value="1"/>
</dbReference>
<keyword evidence="3" id="KW-1185">Reference proteome</keyword>
<dbReference type="PANTHER" id="PTHR43798:SF33">
    <property type="entry name" value="HYDROLASE, PUTATIVE (AFU_ORTHOLOGUE AFUA_2G14860)-RELATED"/>
    <property type="match status" value="1"/>
</dbReference>
<evidence type="ECO:0000313" key="2">
    <source>
        <dbReference type="EMBL" id="GAA0379710.1"/>
    </source>
</evidence>
<keyword evidence="2" id="KW-0378">Hydrolase</keyword>
<proteinExistence type="predicted"/>